<dbReference type="EMBL" id="VSWD01000010">
    <property type="protein sequence ID" value="KAK3089883.1"/>
    <property type="molecule type" value="Genomic_DNA"/>
</dbReference>
<organism evidence="3 4">
    <name type="scientific">Pinctada imbricata</name>
    <name type="common">Atlantic pearl-oyster</name>
    <name type="synonym">Pinctada martensii</name>
    <dbReference type="NCBI Taxonomy" id="66713"/>
    <lineage>
        <taxon>Eukaryota</taxon>
        <taxon>Metazoa</taxon>
        <taxon>Spiralia</taxon>
        <taxon>Lophotrochozoa</taxon>
        <taxon>Mollusca</taxon>
        <taxon>Bivalvia</taxon>
        <taxon>Autobranchia</taxon>
        <taxon>Pteriomorphia</taxon>
        <taxon>Pterioida</taxon>
        <taxon>Pterioidea</taxon>
        <taxon>Pteriidae</taxon>
        <taxon>Pinctada</taxon>
    </lineage>
</organism>
<feature type="region of interest" description="Disordered" evidence="2">
    <location>
        <begin position="1"/>
        <end position="21"/>
    </location>
</feature>
<dbReference type="Proteomes" id="UP001186944">
    <property type="component" value="Unassembled WGS sequence"/>
</dbReference>
<keyword evidence="4" id="KW-1185">Reference proteome</keyword>
<reference evidence="3" key="1">
    <citation type="submission" date="2019-08" db="EMBL/GenBank/DDBJ databases">
        <title>The improved chromosome-level genome for the pearl oyster Pinctada fucata martensii using PacBio sequencing and Hi-C.</title>
        <authorList>
            <person name="Zheng Z."/>
        </authorList>
    </citation>
    <scope>NUCLEOTIDE SEQUENCE</scope>
    <source>
        <strain evidence="3">ZZ-2019</strain>
        <tissue evidence="3">Adductor muscle</tissue>
    </source>
</reference>
<evidence type="ECO:0000256" key="1">
    <source>
        <dbReference type="SAM" id="Coils"/>
    </source>
</evidence>
<name>A0AA88XQG3_PINIB</name>
<feature type="coiled-coil region" evidence="1">
    <location>
        <begin position="80"/>
        <end position="152"/>
    </location>
</feature>
<gene>
    <name evidence="3" type="ORF">FSP39_007318</name>
</gene>
<dbReference type="AlphaFoldDB" id="A0AA88XQG3"/>
<keyword evidence="1" id="KW-0175">Coiled coil</keyword>
<dbReference type="Gene3D" id="1.10.287.1490">
    <property type="match status" value="1"/>
</dbReference>
<proteinExistence type="predicted"/>
<feature type="compositionally biased region" description="Basic residues" evidence="2">
    <location>
        <begin position="9"/>
        <end position="21"/>
    </location>
</feature>
<accession>A0AA88XQG3</accession>
<protein>
    <submittedName>
        <fullName evidence="3">Uncharacterized protein</fullName>
    </submittedName>
</protein>
<evidence type="ECO:0000256" key="2">
    <source>
        <dbReference type="SAM" id="MobiDB-lite"/>
    </source>
</evidence>
<sequence length="342" mass="40213">MYVDDVVKQKRHKMSTKHEKRGSVFRRLFSRKSRRNNNSNENLKQDQLIKDINYLSNDVSATQKAVSVLQDHLRQQDGSYKYMKSQIRTLQEQNDHLQQENKELINRKHRLELDICRLEMKNERNGEISTQLNDCRAKLEEYEEKNSKLGKVIDKCNAVIAKQRDDFNSQERNVKSKVESMLASEQVQAEELESLQSKLSKIESEKISLCKLMKEKDMLNEGRLRAAWIKFTEVRMARDQLQSLLSQNIINVSPFLNEVLENPVKTNAETRLLQQEMQIYRRNKLIEILEEKLREYEPGFSVDEDRICSVYTDDTNSDAKFYSDECFSEKATVMSSDSQTSY</sequence>
<evidence type="ECO:0000313" key="3">
    <source>
        <dbReference type="EMBL" id="KAK3089883.1"/>
    </source>
</evidence>
<comment type="caution">
    <text evidence="3">The sequence shown here is derived from an EMBL/GenBank/DDBJ whole genome shotgun (WGS) entry which is preliminary data.</text>
</comment>
<evidence type="ECO:0000313" key="4">
    <source>
        <dbReference type="Proteomes" id="UP001186944"/>
    </source>
</evidence>